<evidence type="ECO:0000256" key="10">
    <source>
        <dbReference type="ARBA" id="ARBA00022853"/>
    </source>
</evidence>
<feature type="domain" description="Importin N-terminal" evidence="22">
    <location>
        <begin position="1573"/>
        <end position="1643"/>
    </location>
</feature>
<dbReference type="Pfam" id="PF02375">
    <property type="entry name" value="JmjN"/>
    <property type="match status" value="1"/>
</dbReference>
<dbReference type="Proteomes" id="UP000593565">
    <property type="component" value="Unassembled WGS sequence"/>
</dbReference>
<dbReference type="Pfam" id="PF03810">
    <property type="entry name" value="IBN_N"/>
    <property type="match status" value="1"/>
</dbReference>
<dbReference type="GO" id="GO:0006355">
    <property type="term" value="P:regulation of DNA-templated transcription"/>
    <property type="evidence" value="ECO:0007669"/>
    <property type="project" value="TreeGrafter"/>
</dbReference>
<dbReference type="InterPro" id="IPR019787">
    <property type="entry name" value="Znf_PHD-finger"/>
</dbReference>
<dbReference type="PROSITE" id="PS51183">
    <property type="entry name" value="JMJN"/>
    <property type="match status" value="1"/>
</dbReference>
<dbReference type="Pfam" id="PF00628">
    <property type="entry name" value="PHD"/>
    <property type="match status" value="2"/>
</dbReference>
<accession>A0A7J6BG08</accession>
<dbReference type="FunFam" id="2.60.120.650:FF:000001">
    <property type="entry name" value="Putative lysine-specific demethylase 5b"/>
    <property type="match status" value="1"/>
</dbReference>
<dbReference type="CDD" id="cd15603">
    <property type="entry name" value="PHD1_KDM5B"/>
    <property type="match status" value="1"/>
</dbReference>
<evidence type="ECO:0000256" key="12">
    <source>
        <dbReference type="ARBA" id="ARBA00023002"/>
    </source>
</evidence>
<evidence type="ECO:0000256" key="13">
    <source>
        <dbReference type="ARBA" id="ARBA00023004"/>
    </source>
</evidence>
<keyword evidence="9" id="KW-0862">Zinc</keyword>
<feature type="domain" description="PHD-type" evidence="21">
    <location>
        <begin position="1422"/>
        <end position="1476"/>
    </location>
</feature>
<keyword evidence="10" id="KW-0156">Chromatin regulator</keyword>
<protein>
    <recommendedName>
        <fullName evidence="5">[histone H3]-trimethyl-L-lysine(4) demethylase</fullName>
        <ecNumber evidence="5">1.14.11.67</ecNumber>
    </recommendedName>
</protein>
<keyword evidence="13" id="KW-0408">Iron</keyword>
<feature type="compositionally biased region" description="Basic and acidic residues" evidence="20">
    <location>
        <begin position="1358"/>
        <end position="1383"/>
    </location>
</feature>
<name>A0A7J6BG08_AMEME</name>
<dbReference type="InterPro" id="IPR056840">
    <property type="entry name" value="HEAT_IPO9_central"/>
</dbReference>
<comment type="catalytic activity">
    <reaction evidence="18">
        <text>N(6),N(6),N(6)-trimethyl-L-lysyl(4)-[histone H3] + 3 2-oxoglutarate + 3 O2 = L-lysyl(4)-[histone H3] + 3 formaldehyde + 3 succinate + 3 CO2</text>
        <dbReference type="Rhea" id="RHEA:60208"/>
        <dbReference type="Rhea" id="RHEA-COMP:15537"/>
        <dbReference type="Rhea" id="RHEA-COMP:15547"/>
        <dbReference type="ChEBI" id="CHEBI:15379"/>
        <dbReference type="ChEBI" id="CHEBI:16526"/>
        <dbReference type="ChEBI" id="CHEBI:16810"/>
        <dbReference type="ChEBI" id="CHEBI:16842"/>
        <dbReference type="ChEBI" id="CHEBI:29969"/>
        <dbReference type="ChEBI" id="CHEBI:30031"/>
        <dbReference type="ChEBI" id="CHEBI:61961"/>
        <dbReference type="EC" id="1.14.11.67"/>
    </reaction>
</comment>
<keyword evidence="8 19" id="KW-0863">Zinc-finger</keyword>
<dbReference type="GO" id="GO:0048511">
    <property type="term" value="P:rhythmic process"/>
    <property type="evidence" value="ECO:0007669"/>
    <property type="project" value="UniProtKB-KW"/>
</dbReference>
<dbReference type="InterPro" id="IPR011989">
    <property type="entry name" value="ARM-like"/>
</dbReference>
<evidence type="ECO:0000256" key="1">
    <source>
        <dbReference type="ARBA" id="ARBA00001954"/>
    </source>
</evidence>
<dbReference type="FunFam" id="2.60.120.650:FF:000035">
    <property type="entry name" value="PHD transcription factor Rum1"/>
    <property type="match status" value="1"/>
</dbReference>
<keyword evidence="6" id="KW-0479">Metal-binding</keyword>
<comment type="similarity">
    <text evidence="4">Belongs to the importin beta family.</text>
</comment>
<gene>
    <name evidence="26" type="ORF">AMELA_G00008990</name>
</gene>
<feature type="domain" description="PHD-type" evidence="21">
    <location>
        <begin position="1146"/>
        <end position="1194"/>
    </location>
</feature>
<dbReference type="FunFam" id="3.30.40.10:FF:000023">
    <property type="entry name" value="Lysine (K)-specific demethylase 5A"/>
    <property type="match status" value="1"/>
</dbReference>
<evidence type="ECO:0000256" key="5">
    <source>
        <dbReference type="ARBA" id="ARBA00012902"/>
    </source>
</evidence>
<dbReference type="SUPFAM" id="SSF48371">
    <property type="entry name" value="ARM repeat"/>
    <property type="match status" value="1"/>
</dbReference>
<evidence type="ECO:0000256" key="19">
    <source>
        <dbReference type="PROSITE-ProRule" id="PRU00146"/>
    </source>
</evidence>
<dbReference type="Pfam" id="PF25018">
    <property type="entry name" value="HEAT_IPO9_c"/>
    <property type="match status" value="1"/>
</dbReference>
<dbReference type="SMART" id="SM00545">
    <property type="entry name" value="JmjN"/>
    <property type="match status" value="1"/>
</dbReference>
<dbReference type="InterPro" id="IPR003349">
    <property type="entry name" value="JmjN"/>
</dbReference>
<evidence type="ECO:0000256" key="16">
    <source>
        <dbReference type="ARBA" id="ARBA00023163"/>
    </source>
</evidence>
<sequence length="2570" mass="289972">MTKPRPSEFIPPPECPVFEPSWEEFDDPFAFINKIRPIAEKTGICKIRPPQGWQPPFACDVDRLHFTPRMQRLNELEAQTRVKLNFLDQIAKFWELQGCTLKIPHVERKSLDLYQLYKLVMEEGSFDIVCRERKWTQIAMKMGFAPGKAVGSHLRAHYERVLYPYYLFQTGANLLNSQKPTLKNDTKDKVYKSHDLPQRQSVQPAEIPTIARRAKRAKISLKGRCFKSVQEEECENRPNLRRRMGSYVATLEAVKSFPIQVKQEPMEQVESIPHGEKSKVEQYMCLVCGGGGDEDKLLLCDGCDDSYHIFCLIPPLHDVPKGDWRCPKCLAQECGKPQVAFGFEQAPRDYTLRSFGDMADSFKSDYFNMPVHMVPTELVEKEFWRLVSTIEEDVTVEYGADIASKDFGSGFPVRNGPFKVTSDEEHYLSCGWNLNNMPVLDASVLTHITADICGMKLPWLYVGMCFSSFCWHIEDHWSYSINYLHWGEPKTWYGAPGFAAEQLEAVMKKLAPELFESQPDLLHQLVTIMNPNLLMEHGVPVYRTNQCAGEFVITFPRAYHSGFNQGFNFAEAVNFCTVDWMPLGRQCVEHYRSLNRYCVFSHDEMVCNIAAKADSLELELASAIQRDMSVMIQEEKELRDKAYKLGVWHSQQVDYEEQPDEERQCSKCRTTCYLSAITCPCSPGQLVCLHHLQDFCSCTPSRYTLNYKYTLGMLNKMFKTLAAHAESYSDWASKVNIILKADHENKSDLEELRALIVEAEKMMYPEMDLLLYLRQTVQDAEKSTLMAQQLLNGKRQTRYRSGGGKSQKHLTVEELRLFVQQLYDLPCTIRQAPFLKALLSRVRQFQEQSSDLLAVEMPSSSALQAMLDEGTGLEVELPELDVLRQRLEQARWVEAVQQASKEPTSLSLERMRKLIDQGVGLEPHACVERTMAHLQELLTVCEHCEEKAHSMLIARPRQNLKTLEAVLLEVNSIQAYLPNCLQLQDSVIRAREWIQEAEVLQLGGRIPVLSSLNDLVLKAKGIPVLLEPLARLESLVSEVQAWKESAAKMFLLKYSSLSLLEVLCPRCETVCQKSKSKRVRDVPPAVKKNGIKLSCLGDVERALYESKDTALAMATLCEVRLKELENLNILRTTNNAKFLPTNSLAPTVCLCHTVPAGPMLQCELCHDAYHSGCVPGYQDTQAGQPWLCPLCSRSEKPPLDKVLPLLASLQRIRVRLPEGDALRFMIERTVRWQHRVQQVSPFTQQFNGKMRPFSGKPSSVSLDGSNECFYIHHPCIPLSVLSPELEELLVEGLLLQVALPELQQLYQGLLNRLFPSQHALQSSEHDHQYHIAQDSSLTYKSPAQGKVQDLVLELQKRTEKLEKTPKRQLEKETSDGQDRDPVKKPKQKKSRTNQERTHAKRTHSSSGLSSVPPFSEDSEEDWSVCSSKRCQQPEGNEVNWVQCDGNCNQWFHQICVGVSAEQAENEDYICINCLNNVFQKVAVLFLVSEPPGTRRSRQTASFAIPAPIVHWRALLVDDSRRVFGEIAGNMAGMGATAPGTISVAGPVQQGLKEALIETLTAILSPVQEVRAAAEEQIKVLEVTEEFGVHLAELTVDPQGALAIRQLASVILKQYVETHWCAQSEKFRVPETTERAKAVIRELLPGGLRESISKVRSSVAYAVSAIAHWDWPEAWPQLFSLLMEMLVSGDVNAVHGAMRVLTEFTREVTDTQMPLVAPVILPEMYKIFTMAEVYSIRTRSRAVEIFTTCANLISAIEVFEKGSAKAFFFPVVEQFTEALVQAVQMPDGPTSDSGLKMEVLKAVTALVKNFPKRMVTSMQQILPIVWNTLTEMLTYVRTEVNYTEEVDDPVDSDGEVLGFENLVFSIFEFVHTLLDNNKFKSTVRKALPELIYYIILYMQITEDQIKVWTANPQQFVEDEDDDTFSYSVRISAQDLLLVVAAEFQNESAVALAAAATRHLQEADQARNAGSEHWWKIHEACMLALGSVKTIITENFKNGRIQFDMHGFLANVILADLNLATASPFLLGRALWAASRFTAAMSPELIQQFLQATVSGLHETQAPSVRISAVRAIWGYCDQLKLSDSTHVLQPYLPSILEGLVQLATQFSSEVLTLVMETLCILCTVDPAFTTSAENKICPLTIAIFLKYSNDPVVASLAQDIFKELAQIEPCQAPMQMRLIPTLVSIMQAPSDKIPSGLCATAIDILTTVVRNTKPPLSEMLVCQAFPAVAQCTLSADDNATMQNGGECLRAYVSVALEQVGQWQDEQGHSGLWYVMQVVSQLLDPRTSEFTATFVGRLVSTLIARAGTQLGEQLDQMLRAILSKMQQAETLSVMQSLIMVFAHLVHSQLEPLLEFLSSLPGPTGKPALEFVMMEWMSRQHLFYGQYEGKVSAIALCKLLQHGINSNDKRLQDIVVKGEEIFNPDEGIRTRSKSAKNPERWTNIPLLVKIFKLIVNELSSVVEANAHRANPADWSLDSGAMWEDQEEEEEDNEDDELEGQLLSDLISSNKYDDDFYEDDDEDDPDALKDPIYQVDLQAYLTDFLSQFAQQPCYSMFFGHLNDSERRVLQSIGI</sequence>
<dbReference type="Pfam" id="PF01388">
    <property type="entry name" value="ARID"/>
    <property type="match status" value="1"/>
</dbReference>
<dbReference type="InterPro" id="IPR047978">
    <property type="entry name" value="KDM5B_PHD1"/>
</dbReference>
<feature type="domain" description="JmjN" evidence="24">
    <location>
        <begin position="15"/>
        <end position="56"/>
    </location>
</feature>
<feature type="domain" description="ARID" evidence="23">
    <location>
        <begin position="80"/>
        <end position="170"/>
    </location>
</feature>
<evidence type="ECO:0000256" key="15">
    <source>
        <dbReference type="ARBA" id="ARBA00023108"/>
    </source>
</evidence>
<evidence type="ECO:0000256" key="8">
    <source>
        <dbReference type="ARBA" id="ARBA00022771"/>
    </source>
</evidence>
<evidence type="ECO:0000313" key="27">
    <source>
        <dbReference type="Proteomes" id="UP000593565"/>
    </source>
</evidence>
<dbReference type="GO" id="GO:0034647">
    <property type="term" value="F:histone H3K4me/H3K4me2/H3K4me3 demethylase activity"/>
    <property type="evidence" value="ECO:0007669"/>
    <property type="project" value="UniProtKB-EC"/>
</dbReference>
<evidence type="ECO:0000313" key="26">
    <source>
        <dbReference type="EMBL" id="KAF4094046.1"/>
    </source>
</evidence>
<feature type="region of interest" description="Disordered" evidence="20">
    <location>
        <begin position="1358"/>
        <end position="1419"/>
    </location>
</feature>
<feature type="compositionally biased region" description="Acidic residues" evidence="20">
    <location>
        <begin position="2480"/>
        <end position="2494"/>
    </location>
</feature>
<dbReference type="Gene3D" id="2.60.120.650">
    <property type="entry name" value="Cupin"/>
    <property type="match status" value="1"/>
</dbReference>
<reference evidence="26 27" key="1">
    <citation type="submission" date="2020-02" db="EMBL/GenBank/DDBJ databases">
        <title>A chromosome-scale genome assembly of the black bullhead catfish (Ameiurus melas).</title>
        <authorList>
            <person name="Wen M."/>
            <person name="Zham M."/>
            <person name="Cabau C."/>
            <person name="Klopp C."/>
            <person name="Donnadieu C."/>
            <person name="Roques C."/>
            <person name="Bouchez O."/>
            <person name="Lampietro C."/>
            <person name="Jouanno E."/>
            <person name="Herpin A."/>
            <person name="Louis A."/>
            <person name="Berthelot C."/>
            <person name="Parey E."/>
            <person name="Roest-Crollius H."/>
            <person name="Braasch I."/>
            <person name="Postlethwait J."/>
            <person name="Robinson-Rechavi M."/>
            <person name="Echchiki A."/>
            <person name="Begum T."/>
            <person name="Montfort J."/>
            <person name="Schartl M."/>
            <person name="Bobe J."/>
            <person name="Guiguen Y."/>
        </authorList>
    </citation>
    <scope>NUCLEOTIDE SEQUENCE [LARGE SCALE GENOMIC DNA]</scope>
    <source>
        <strain evidence="26">M_S1</strain>
        <tissue evidence="26">Blood</tissue>
    </source>
</reference>
<comment type="subcellular location">
    <subcellularLocation>
        <location evidence="2">Nucleus</location>
    </subcellularLocation>
</comment>
<evidence type="ECO:0000256" key="11">
    <source>
        <dbReference type="ARBA" id="ARBA00022964"/>
    </source>
</evidence>
<dbReference type="SUPFAM" id="SSF51197">
    <property type="entry name" value="Clavaminate synthase-like"/>
    <property type="match status" value="1"/>
</dbReference>
<dbReference type="Gene3D" id="3.30.40.10">
    <property type="entry name" value="Zinc/RING finger domain, C3HC4 (zinc finger)"/>
    <property type="match status" value="2"/>
</dbReference>
<dbReference type="SMART" id="SM00913">
    <property type="entry name" value="IBN_N"/>
    <property type="match status" value="1"/>
</dbReference>
<dbReference type="InterPro" id="IPR048615">
    <property type="entry name" value="KDM5_C-hel"/>
</dbReference>
<dbReference type="InterPro" id="IPR013083">
    <property type="entry name" value="Znf_RING/FYVE/PHD"/>
</dbReference>
<comment type="cofactor">
    <cofactor evidence="1">
        <name>Fe(2+)</name>
        <dbReference type="ChEBI" id="CHEBI:29033"/>
    </cofactor>
</comment>
<dbReference type="GO" id="GO:0008270">
    <property type="term" value="F:zinc ion binding"/>
    <property type="evidence" value="ECO:0007669"/>
    <property type="project" value="UniProtKB-KW"/>
</dbReference>
<comment type="caution">
    <text evidence="26">The sequence shown here is derived from an EMBL/GenBank/DDBJ whole genome shotgun (WGS) entry which is preliminary data.</text>
</comment>
<dbReference type="Pfam" id="PF02928">
    <property type="entry name" value="zf-C5HC2"/>
    <property type="match status" value="1"/>
</dbReference>
<dbReference type="PANTHER" id="PTHR10694">
    <property type="entry name" value="LYSINE-SPECIFIC DEMETHYLASE"/>
    <property type="match status" value="1"/>
</dbReference>
<keyword evidence="12" id="KW-0560">Oxidoreductase</keyword>
<dbReference type="GO" id="GO:0006886">
    <property type="term" value="P:intracellular protein transport"/>
    <property type="evidence" value="ECO:0007669"/>
    <property type="project" value="InterPro"/>
</dbReference>
<keyword evidence="14" id="KW-0805">Transcription regulation</keyword>
<dbReference type="InterPro" id="IPR036431">
    <property type="entry name" value="ARID_dom_sf"/>
</dbReference>
<evidence type="ECO:0000256" key="3">
    <source>
        <dbReference type="ARBA" id="ARBA00006801"/>
    </source>
</evidence>
<keyword evidence="7" id="KW-0677">Repeat</keyword>
<dbReference type="InterPro" id="IPR058669">
    <property type="entry name" value="TPR_IPO7/11-like"/>
</dbReference>
<dbReference type="SUPFAM" id="SSF57903">
    <property type="entry name" value="FYVE/PHD zinc finger"/>
    <property type="match status" value="3"/>
</dbReference>
<dbReference type="GO" id="GO:0005654">
    <property type="term" value="C:nucleoplasm"/>
    <property type="evidence" value="ECO:0007669"/>
    <property type="project" value="UniProtKB-ARBA"/>
</dbReference>
<feature type="domain" description="JmjC" evidence="25">
    <location>
        <begin position="426"/>
        <end position="592"/>
    </location>
</feature>
<dbReference type="InterPro" id="IPR011011">
    <property type="entry name" value="Znf_FYVE_PHD"/>
</dbReference>
<dbReference type="GO" id="GO:0031267">
    <property type="term" value="F:small GTPase binding"/>
    <property type="evidence" value="ECO:0007669"/>
    <property type="project" value="InterPro"/>
</dbReference>
<dbReference type="InterPro" id="IPR001606">
    <property type="entry name" value="ARID_dom"/>
</dbReference>
<keyword evidence="17" id="KW-0539">Nucleus</keyword>
<dbReference type="PROSITE" id="PS50016">
    <property type="entry name" value="ZF_PHD_2"/>
    <property type="match status" value="3"/>
</dbReference>
<dbReference type="Pfam" id="PF21323">
    <property type="entry name" value="KDM5_C-hel"/>
    <property type="match status" value="1"/>
</dbReference>
<feature type="region of interest" description="Disordered" evidence="20">
    <location>
        <begin position="2472"/>
        <end position="2494"/>
    </location>
</feature>
<dbReference type="InterPro" id="IPR047979">
    <property type="entry name" value="KDM5B_PHD3"/>
</dbReference>
<feature type="domain" description="PHD-type" evidence="21">
    <location>
        <begin position="282"/>
        <end position="332"/>
    </location>
</feature>
<dbReference type="InterPro" id="IPR001965">
    <property type="entry name" value="Znf_PHD"/>
</dbReference>
<dbReference type="CDD" id="cd15687">
    <property type="entry name" value="PHD3_KDM5B"/>
    <property type="match status" value="1"/>
</dbReference>
<evidence type="ECO:0000256" key="4">
    <source>
        <dbReference type="ARBA" id="ARBA00007991"/>
    </source>
</evidence>
<evidence type="ECO:0000259" key="22">
    <source>
        <dbReference type="PROSITE" id="PS50166"/>
    </source>
</evidence>
<dbReference type="PANTHER" id="PTHR10694:SF136">
    <property type="entry name" value="[HISTONE H3]-TRIMETHYL-L-LYSINE(4) DEMETHYLASE"/>
    <property type="match status" value="1"/>
</dbReference>
<organism evidence="26 27">
    <name type="scientific">Ameiurus melas</name>
    <name type="common">Black bullhead</name>
    <name type="synonym">Silurus melas</name>
    <dbReference type="NCBI Taxonomy" id="219545"/>
    <lineage>
        <taxon>Eukaryota</taxon>
        <taxon>Metazoa</taxon>
        <taxon>Chordata</taxon>
        <taxon>Craniata</taxon>
        <taxon>Vertebrata</taxon>
        <taxon>Euteleostomi</taxon>
        <taxon>Actinopterygii</taxon>
        <taxon>Neopterygii</taxon>
        <taxon>Teleostei</taxon>
        <taxon>Ostariophysi</taxon>
        <taxon>Siluriformes</taxon>
        <taxon>Ictaluridae</taxon>
        <taxon>Ameiurus</taxon>
    </lineage>
</organism>
<dbReference type="Pfam" id="PF25758">
    <property type="entry name" value="TPR_IPO11"/>
    <property type="match status" value="1"/>
</dbReference>
<evidence type="ECO:0000259" key="25">
    <source>
        <dbReference type="PROSITE" id="PS51184"/>
    </source>
</evidence>
<evidence type="ECO:0000259" key="24">
    <source>
        <dbReference type="PROSITE" id="PS51183"/>
    </source>
</evidence>
<feature type="compositionally biased region" description="Low complexity" evidence="20">
    <location>
        <begin position="1404"/>
        <end position="1415"/>
    </location>
</feature>
<keyword evidence="11" id="KW-0223">Dioxygenase</keyword>
<dbReference type="InterPro" id="IPR016024">
    <property type="entry name" value="ARM-type_fold"/>
</dbReference>
<dbReference type="InterPro" id="IPR019786">
    <property type="entry name" value="Zinc_finger_PHD-type_CS"/>
</dbReference>
<dbReference type="PROSITE" id="PS51011">
    <property type="entry name" value="ARID"/>
    <property type="match status" value="1"/>
</dbReference>
<evidence type="ECO:0000256" key="20">
    <source>
        <dbReference type="SAM" id="MobiDB-lite"/>
    </source>
</evidence>
<evidence type="ECO:0000256" key="6">
    <source>
        <dbReference type="ARBA" id="ARBA00022723"/>
    </source>
</evidence>
<dbReference type="EC" id="1.14.11.67" evidence="5"/>
<comment type="similarity">
    <text evidence="3">Belongs to the JARID1 histone demethylase family.</text>
</comment>
<dbReference type="SMART" id="SM00501">
    <property type="entry name" value="BRIGHT"/>
    <property type="match status" value="1"/>
</dbReference>
<evidence type="ECO:0000256" key="2">
    <source>
        <dbReference type="ARBA" id="ARBA00004123"/>
    </source>
</evidence>
<dbReference type="InterPro" id="IPR003347">
    <property type="entry name" value="JmjC_dom"/>
</dbReference>
<evidence type="ECO:0000256" key="18">
    <source>
        <dbReference type="ARBA" id="ARBA00048734"/>
    </source>
</evidence>
<dbReference type="Gene3D" id="1.25.10.10">
    <property type="entry name" value="Leucine-rich Repeat Variant"/>
    <property type="match status" value="1"/>
</dbReference>
<dbReference type="Gene3D" id="1.10.150.60">
    <property type="entry name" value="ARID DNA-binding domain"/>
    <property type="match status" value="1"/>
</dbReference>
<proteinExistence type="inferred from homology"/>
<keyword evidence="27" id="KW-1185">Reference proteome</keyword>
<dbReference type="FunFam" id="1.10.150.60:FF:000001">
    <property type="entry name" value="Putative lysine-specific demethylase 5b"/>
    <property type="match status" value="1"/>
</dbReference>
<dbReference type="SUPFAM" id="SSF46774">
    <property type="entry name" value="ARID-like"/>
    <property type="match status" value="1"/>
</dbReference>
<evidence type="ECO:0000259" key="21">
    <source>
        <dbReference type="PROSITE" id="PS50016"/>
    </source>
</evidence>
<dbReference type="InterPro" id="IPR013637">
    <property type="entry name" value="Lys_sp_deMease-like_dom"/>
</dbReference>
<evidence type="ECO:0000256" key="9">
    <source>
        <dbReference type="ARBA" id="ARBA00022833"/>
    </source>
</evidence>
<keyword evidence="15" id="KW-0090">Biological rhythms</keyword>
<evidence type="ECO:0000256" key="7">
    <source>
        <dbReference type="ARBA" id="ARBA00022737"/>
    </source>
</evidence>
<dbReference type="GO" id="GO:0000785">
    <property type="term" value="C:chromatin"/>
    <property type="evidence" value="ECO:0007669"/>
    <property type="project" value="TreeGrafter"/>
</dbReference>
<dbReference type="SMART" id="SM00558">
    <property type="entry name" value="JmjC"/>
    <property type="match status" value="1"/>
</dbReference>
<dbReference type="GO" id="GO:0003677">
    <property type="term" value="F:DNA binding"/>
    <property type="evidence" value="ECO:0007669"/>
    <property type="project" value="InterPro"/>
</dbReference>
<dbReference type="InterPro" id="IPR004198">
    <property type="entry name" value="Znf_C5HC2"/>
</dbReference>
<dbReference type="SMART" id="SM00249">
    <property type="entry name" value="PHD"/>
    <property type="match status" value="3"/>
</dbReference>
<keyword evidence="16" id="KW-0804">Transcription</keyword>
<dbReference type="PROSITE" id="PS50166">
    <property type="entry name" value="IMPORTIN_B_NT"/>
    <property type="match status" value="1"/>
</dbReference>
<dbReference type="SMART" id="SM01014">
    <property type="entry name" value="ARID"/>
    <property type="match status" value="1"/>
</dbReference>
<dbReference type="Pfam" id="PF08429">
    <property type="entry name" value="PLU-1"/>
    <property type="match status" value="1"/>
</dbReference>
<dbReference type="EMBL" id="JAAGNN010000001">
    <property type="protein sequence ID" value="KAF4094046.1"/>
    <property type="molecule type" value="Genomic_DNA"/>
</dbReference>
<dbReference type="PROSITE" id="PS51184">
    <property type="entry name" value="JMJC"/>
    <property type="match status" value="1"/>
</dbReference>
<evidence type="ECO:0000259" key="23">
    <source>
        <dbReference type="PROSITE" id="PS51011"/>
    </source>
</evidence>
<dbReference type="Pfam" id="PF02373">
    <property type="entry name" value="JmjC"/>
    <property type="match status" value="1"/>
</dbReference>
<dbReference type="InterPro" id="IPR001494">
    <property type="entry name" value="Importin-beta_N"/>
</dbReference>
<evidence type="ECO:0000256" key="17">
    <source>
        <dbReference type="ARBA" id="ARBA00023242"/>
    </source>
</evidence>
<dbReference type="PROSITE" id="PS01359">
    <property type="entry name" value="ZF_PHD_1"/>
    <property type="match status" value="2"/>
</dbReference>
<evidence type="ECO:0000256" key="14">
    <source>
        <dbReference type="ARBA" id="ARBA00023015"/>
    </source>
</evidence>